<protein>
    <submittedName>
        <fullName evidence="5">LacI family DNA-binding transcriptional regulator</fullName>
    </submittedName>
</protein>
<dbReference type="EMBL" id="JBHMBW010000106">
    <property type="protein sequence ID" value="MFB9631571.1"/>
    <property type="molecule type" value="Genomic_DNA"/>
</dbReference>
<name>A0ABV5SMB3_9ACTN</name>
<comment type="caution">
    <text evidence="5">The sequence shown here is derived from an EMBL/GenBank/DDBJ whole genome shotgun (WGS) entry which is preliminary data.</text>
</comment>
<dbReference type="SUPFAM" id="SSF47413">
    <property type="entry name" value="lambda repressor-like DNA-binding domains"/>
    <property type="match status" value="1"/>
</dbReference>
<dbReference type="Pfam" id="PF00356">
    <property type="entry name" value="LacI"/>
    <property type="match status" value="1"/>
</dbReference>
<evidence type="ECO:0000313" key="5">
    <source>
        <dbReference type="EMBL" id="MFB9631571.1"/>
    </source>
</evidence>
<dbReference type="InterPro" id="IPR000843">
    <property type="entry name" value="HTH_LacI"/>
</dbReference>
<dbReference type="PANTHER" id="PTHR30146:SF109">
    <property type="entry name" value="HTH-TYPE TRANSCRIPTIONAL REGULATOR GALS"/>
    <property type="match status" value="1"/>
</dbReference>
<sequence length="355" mass="38506">MSSGCSRQYDEGRDSDVYGAALMAVSMHDVARAAGVSQRTVSNVVNNYEYVRPETRQRVLDAMAALGYVPNAAARSLRAARTGLIALVVPDFRARLFADLAGPVVREAEALGYTVLIELTEGDRARELKVLTGDRNQLTDGAIMVALSLRPDDGQRRRADYPVVLVGDEVLEGQIPHVGIPNREASLAVVRHLAGTGRRRLMLLGYAPDQSQTGRARLQGFLEGLEEAGLTAYEELLVEAGWAREDGRRAIEEHMDAGRPMPDAIFAMNDSCALGALRALYDRGVRVPQEVAVVGFDDAEEARYSTPSLTSVSPNVEALAGNAVAMLHEQITGKPSGHEPRIVVDFQLKVRESSQ</sequence>
<dbReference type="PROSITE" id="PS50932">
    <property type="entry name" value="HTH_LACI_2"/>
    <property type="match status" value="1"/>
</dbReference>
<organism evidence="5 6">
    <name type="scientific">Nonomuraea helvata</name>
    <dbReference type="NCBI Taxonomy" id="37484"/>
    <lineage>
        <taxon>Bacteria</taxon>
        <taxon>Bacillati</taxon>
        <taxon>Actinomycetota</taxon>
        <taxon>Actinomycetes</taxon>
        <taxon>Streptosporangiales</taxon>
        <taxon>Streptosporangiaceae</taxon>
        <taxon>Nonomuraea</taxon>
    </lineage>
</organism>
<dbReference type="Gene3D" id="3.40.50.2300">
    <property type="match status" value="2"/>
</dbReference>
<accession>A0ABV5SMB3</accession>
<dbReference type="InterPro" id="IPR010982">
    <property type="entry name" value="Lambda_DNA-bd_dom_sf"/>
</dbReference>
<evidence type="ECO:0000256" key="1">
    <source>
        <dbReference type="ARBA" id="ARBA00023015"/>
    </source>
</evidence>
<evidence type="ECO:0000256" key="3">
    <source>
        <dbReference type="ARBA" id="ARBA00023163"/>
    </source>
</evidence>
<reference evidence="5 6" key="1">
    <citation type="submission" date="2024-09" db="EMBL/GenBank/DDBJ databases">
        <authorList>
            <person name="Sun Q."/>
            <person name="Mori K."/>
        </authorList>
    </citation>
    <scope>NUCLEOTIDE SEQUENCE [LARGE SCALE GENOMIC DNA]</scope>
    <source>
        <strain evidence="5 6">JCM 3143</strain>
    </source>
</reference>
<dbReference type="PROSITE" id="PS00356">
    <property type="entry name" value="HTH_LACI_1"/>
    <property type="match status" value="1"/>
</dbReference>
<dbReference type="PANTHER" id="PTHR30146">
    <property type="entry name" value="LACI-RELATED TRANSCRIPTIONAL REPRESSOR"/>
    <property type="match status" value="1"/>
</dbReference>
<keyword evidence="3" id="KW-0804">Transcription</keyword>
<gene>
    <name evidence="5" type="ORF">ACFFSA_51660</name>
</gene>
<dbReference type="InterPro" id="IPR046335">
    <property type="entry name" value="LacI/GalR-like_sensor"/>
</dbReference>
<dbReference type="Proteomes" id="UP001589532">
    <property type="component" value="Unassembled WGS sequence"/>
</dbReference>
<evidence type="ECO:0000259" key="4">
    <source>
        <dbReference type="PROSITE" id="PS50932"/>
    </source>
</evidence>
<evidence type="ECO:0000313" key="6">
    <source>
        <dbReference type="Proteomes" id="UP001589532"/>
    </source>
</evidence>
<feature type="domain" description="HTH lacI-type" evidence="4">
    <location>
        <begin position="25"/>
        <end position="79"/>
    </location>
</feature>
<keyword evidence="1" id="KW-0805">Transcription regulation</keyword>
<dbReference type="RefSeq" id="WP_344984140.1">
    <property type="nucleotide sequence ID" value="NZ_BAAAXV010000001.1"/>
</dbReference>
<dbReference type="CDD" id="cd01392">
    <property type="entry name" value="HTH_LacI"/>
    <property type="match status" value="1"/>
</dbReference>
<dbReference type="Pfam" id="PF13377">
    <property type="entry name" value="Peripla_BP_3"/>
    <property type="match status" value="1"/>
</dbReference>
<evidence type="ECO:0000256" key="2">
    <source>
        <dbReference type="ARBA" id="ARBA00023125"/>
    </source>
</evidence>
<dbReference type="CDD" id="cd06267">
    <property type="entry name" value="PBP1_LacI_sugar_binding-like"/>
    <property type="match status" value="1"/>
</dbReference>
<dbReference type="InterPro" id="IPR028082">
    <property type="entry name" value="Peripla_BP_I"/>
</dbReference>
<keyword evidence="2 5" id="KW-0238">DNA-binding</keyword>
<dbReference type="GO" id="GO:0003677">
    <property type="term" value="F:DNA binding"/>
    <property type="evidence" value="ECO:0007669"/>
    <property type="project" value="UniProtKB-KW"/>
</dbReference>
<keyword evidence="6" id="KW-1185">Reference proteome</keyword>
<proteinExistence type="predicted"/>
<dbReference type="SMART" id="SM00354">
    <property type="entry name" value="HTH_LACI"/>
    <property type="match status" value="1"/>
</dbReference>
<dbReference type="Gene3D" id="1.10.260.40">
    <property type="entry name" value="lambda repressor-like DNA-binding domains"/>
    <property type="match status" value="1"/>
</dbReference>
<dbReference type="SUPFAM" id="SSF53822">
    <property type="entry name" value="Periplasmic binding protein-like I"/>
    <property type="match status" value="1"/>
</dbReference>